<proteinExistence type="predicted"/>
<gene>
    <name evidence="1" type="ORF">FNL38_11274</name>
</gene>
<comment type="caution">
    <text evidence="1">The sequence shown here is derived from an EMBL/GenBank/DDBJ whole genome shotgun (WGS) entry which is preliminary data.</text>
</comment>
<dbReference type="EMBL" id="VNIQ01000012">
    <property type="protein sequence ID" value="TYQ00779.1"/>
    <property type="molecule type" value="Genomic_DNA"/>
</dbReference>
<sequence>MGSIADLLAQSQALAAFKYLLGVLGGAFGS</sequence>
<dbReference type="AlphaFoldDB" id="A0A652YHS0"/>
<accession>A0A652YHS0</accession>
<protein>
    <submittedName>
        <fullName evidence="1">Uncharacterized protein</fullName>
    </submittedName>
</protein>
<name>A0A652YHS0_NOCGL</name>
<evidence type="ECO:0000313" key="1">
    <source>
        <dbReference type="EMBL" id="TYQ00779.1"/>
    </source>
</evidence>
<reference evidence="1" key="1">
    <citation type="submission" date="2019-07" db="EMBL/GenBank/DDBJ databases">
        <title>Genomic Encyclopedia of Type Strains, Phase IV (KMG-IV): sequencing the most valuable type-strain genomes for metagenomic binning, comparative biology and taxonomic classification.</title>
        <authorList>
            <person name="Goeker M."/>
        </authorList>
    </citation>
    <scope>NUCLEOTIDE SEQUENCE</scope>
    <source>
        <strain evidence="1">DSM 44596</strain>
    </source>
</reference>
<organism evidence="1">
    <name type="scientific">Nocardia globerula</name>
    <dbReference type="NCBI Taxonomy" id="1818"/>
    <lineage>
        <taxon>Bacteria</taxon>
        <taxon>Bacillati</taxon>
        <taxon>Actinomycetota</taxon>
        <taxon>Actinomycetes</taxon>
        <taxon>Mycobacteriales</taxon>
        <taxon>Nocardiaceae</taxon>
        <taxon>Nocardia</taxon>
    </lineage>
</organism>